<keyword evidence="2" id="KW-1185">Reference proteome</keyword>
<name>A0A4C1XC03_EUMVA</name>
<accession>A0A4C1XC03</accession>
<evidence type="ECO:0000313" key="2">
    <source>
        <dbReference type="Proteomes" id="UP000299102"/>
    </source>
</evidence>
<dbReference type="EMBL" id="BGZK01000767">
    <property type="protein sequence ID" value="GBP59675.1"/>
    <property type="molecule type" value="Genomic_DNA"/>
</dbReference>
<protein>
    <submittedName>
        <fullName evidence="1">Uncharacterized protein</fullName>
    </submittedName>
</protein>
<reference evidence="1 2" key="1">
    <citation type="journal article" date="2019" name="Commun. Biol.">
        <title>The bagworm genome reveals a unique fibroin gene that provides high tensile strength.</title>
        <authorList>
            <person name="Kono N."/>
            <person name="Nakamura H."/>
            <person name="Ohtoshi R."/>
            <person name="Tomita M."/>
            <person name="Numata K."/>
            <person name="Arakawa K."/>
        </authorList>
    </citation>
    <scope>NUCLEOTIDE SEQUENCE [LARGE SCALE GENOMIC DNA]</scope>
</reference>
<proteinExistence type="predicted"/>
<organism evidence="1 2">
    <name type="scientific">Eumeta variegata</name>
    <name type="common">Bagworm moth</name>
    <name type="synonym">Eumeta japonica</name>
    <dbReference type="NCBI Taxonomy" id="151549"/>
    <lineage>
        <taxon>Eukaryota</taxon>
        <taxon>Metazoa</taxon>
        <taxon>Ecdysozoa</taxon>
        <taxon>Arthropoda</taxon>
        <taxon>Hexapoda</taxon>
        <taxon>Insecta</taxon>
        <taxon>Pterygota</taxon>
        <taxon>Neoptera</taxon>
        <taxon>Endopterygota</taxon>
        <taxon>Lepidoptera</taxon>
        <taxon>Glossata</taxon>
        <taxon>Ditrysia</taxon>
        <taxon>Tineoidea</taxon>
        <taxon>Psychidae</taxon>
        <taxon>Oiketicinae</taxon>
        <taxon>Eumeta</taxon>
    </lineage>
</organism>
<sequence length="152" mass="16531">MAVQSSVDIEAITSSTCIASFAPAAGVLAPLLICSDAFILYARALLRNTVNGRTVTREIIANALDNISYGALTPRAARRPRAHSSNVSASVRPNFNNTDKRHVAASFTTKRTPPLKRTTDCRKRVVTFCVTEVLTRITRAVCDREPVTESIL</sequence>
<gene>
    <name evidence="1" type="ORF">EVAR_39832_1</name>
</gene>
<dbReference type="AlphaFoldDB" id="A0A4C1XC03"/>
<comment type="caution">
    <text evidence="1">The sequence shown here is derived from an EMBL/GenBank/DDBJ whole genome shotgun (WGS) entry which is preliminary data.</text>
</comment>
<dbReference type="Proteomes" id="UP000299102">
    <property type="component" value="Unassembled WGS sequence"/>
</dbReference>
<evidence type="ECO:0000313" key="1">
    <source>
        <dbReference type="EMBL" id="GBP59675.1"/>
    </source>
</evidence>